<feature type="transmembrane region" description="Helical" evidence="1">
    <location>
        <begin position="107"/>
        <end position="125"/>
    </location>
</feature>
<evidence type="ECO:0000313" key="3">
    <source>
        <dbReference type="EMBL" id="OGM25821.1"/>
    </source>
</evidence>
<sequence>MNKNEKVHIFFGYWLPFLLWAIVIFLFSANPTTRTSEIHWQDFIVKKTAHIVEYAVFTTLLYRALRKSDFDLKKAGYTALATAFLYGTTDEYHQSFTPGREPTLRDIIFDSLGSGIALYVIWYYLPKASQSCKKLAKRMEII</sequence>
<organism evidence="3 4">
    <name type="scientific">Candidatus Woesebacteria bacterium RIFCSPHIGHO2_01_FULL_40_22</name>
    <dbReference type="NCBI Taxonomy" id="1802499"/>
    <lineage>
        <taxon>Bacteria</taxon>
        <taxon>Candidatus Woeseibacteriota</taxon>
    </lineage>
</organism>
<name>A0A1F7YER2_9BACT</name>
<evidence type="ECO:0000256" key="1">
    <source>
        <dbReference type="SAM" id="Phobius"/>
    </source>
</evidence>
<keyword evidence="1" id="KW-1133">Transmembrane helix</keyword>
<dbReference type="PANTHER" id="PTHR28008:SF1">
    <property type="entry name" value="DOMAIN PROTEIN, PUTATIVE (AFU_ORTHOLOGUE AFUA_3G10980)-RELATED"/>
    <property type="match status" value="1"/>
</dbReference>
<comment type="caution">
    <text evidence="3">The sequence shown here is derived from an EMBL/GenBank/DDBJ whole genome shotgun (WGS) entry which is preliminary data.</text>
</comment>
<feature type="transmembrane region" description="Helical" evidence="1">
    <location>
        <begin position="7"/>
        <end position="28"/>
    </location>
</feature>
<dbReference type="AlphaFoldDB" id="A0A1F7YER2"/>
<gene>
    <name evidence="3" type="ORF">A2628_00690</name>
</gene>
<proteinExistence type="predicted"/>
<dbReference type="EMBL" id="MGGL01000019">
    <property type="protein sequence ID" value="OGM25821.1"/>
    <property type="molecule type" value="Genomic_DNA"/>
</dbReference>
<dbReference type="Pfam" id="PF04892">
    <property type="entry name" value="VanZ"/>
    <property type="match status" value="1"/>
</dbReference>
<keyword evidence="1" id="KW-0472">Membrane</keyword>
<dbReference type="InterPro" id="IPR006976">
    <property type="entry name" value="VanZ-like"/>
</dbReference>
<dbReference type="PANTHER" id="PTHR28008">
    <property type="entry name" value="DOMAIN PROTEIN, PUTATIVE (AFU_ORTHOLOGUE AFUA_3G10980)-RELATED"/>
    <property type="match status" value="1"/>
</dbReference>
<accession>A0A1F7YER2</accession>
<protein>
    <recommendedName>
        <fullName evidence="2">VanZ-like domain-containing protein</fullName>
    </recommendedName>
</protein>
<evidence type="ECO:0000259" key="2">
    <source>
        <dbReference type="Pfam" id="PF04892"/>
    </source>
</evidence>
<evidence type="ECO:0000313" key="4">
    <source>
        <dbReference type="Proteomes" id="UP000179221"/>
    </source>
</evidence>
<reference evidence="3 4" key="1">
    <citation type="journal article" date="2016" name="Nat. Commun.">
        <title>Thousands of microbial genomes shed light on interconnected biogeochemical processes in an aquifer system.</title>
        <authorList>
            <person name="Anantharaman K."/>
            <person name="Brown C.T."/>
            <person name="Hug L.A."/>
            <person name="Sharon I."/>
            <person name="Castelle C.J."/>
            <person name="Probst A.J."/>
            <person name="Thomas B.C."/>
            <person name="Singh A."/>
            <person name="Wilkins M.J."/>
            <person name="Karaoz U."/>
            <person name="Brodie E.L."/>
            <person name="Williams K.H."/>
            <person name="Hubbard S.S."/>
            <person name="Banfield J.F."/>
        </authorList>
    </citation>
    <scope>NUCLEOTIDE SEQUENCE [LARGE SCALE GENOMIC DNA]</scope>
</reference>
<feature type="domain" description="VanZ-like" evidence="2">
    <location>
        <begin position="16"/>
        <end position="122"/>
    </location>
</feature>
<keyword evidence="1" id="KW-0812">Transmembrane</keyword>
<dbReference type="NCBIfam" id="NF037970">
    <property type="entry name" value="vanZ_1"/>
    <property type="match status" value="1"/>
</dbReference>
<dbReference type="Proteomes" id="UP000179221">
    <property type="component" value="Unassembled WGS sequence"/>
</dbReference>